<protein>
    <recommendedName>
        <fullName evidence="4">Endonuclease III-like protein</fullName>
    </recommendedName>
</protein>
<dbReference type="KEGG" id="nou:Natoc_2106"/>
<evidence type="ECO:0000313" key="2">
    <source>
        <dbReference type="EMBL" id="AGB37892.1"/>
    </source>
</evidence>
<sequence length="151" mass="15826">MSGTYVLAIDVDAPTSLTVGALGELAFEAETYAYVGSAFGSGGFARLDRHRELARGERDVRHWHVDYLLGSDAATLEAAVRFPDADRECELAASLPGEAVPDFGSSDCDCGSHLLETPDLETLLEAATDAGGVRGTDGSSSAQTASTRSKR</sequence>
<dbReference type="CDD" id="cd10441">
    <property type="entry name" value="GIY-YIG_COG1833"/>
    <property type="match status" value="1"/>
</dbReference>
<dbReference type="HOGENOM" id="CLU_115699_0_0_2"/>
<evidence type="ECO:0000313" key="3">
    <source>
        <dbReference type="Proteomes" id="UP000010878"/>
    </source>
</evidence>
<dbReference type="Pfam" id="PF01986">
    <property type="entry name" value="DUF123"/>
    <property type="match status" value="1"/>
</dbReference>
<dbReference type="PANTHER" id="PTHR37460:SF1">
    <property type="entry name" value="ENDONUCLEASE III"/>
    <property type="match status" value="1"/>
</dbReference>
<gene>
    <name evidence="2" type="ORF">Natoc_2106</name>
</gene>
<feature type="region of interest" description="Disordered" evidence="1">
    <location>
        <begin position="128"/>
        <end position="151"/>
    </location>
</feature>
<feature type="compositionally biased region" description="Polar residues" evidence="1">
    <location>
        <begin position="137"/>
        <end position="151"/>
    </location>
</feature>
<dbReference type="RefSeq" id="WP_015321336.1">
    <property type="nucleotide sequence ID" value="NC_019974.1"/>
</dbReference>
<dbReference type="AlphaFoldDB" id="L0JXY9"/>
<dbReference type="OrthoDB" id="17296at2157"/>
<dbReference type="Proteomes" id="UP000010878">
    <property type="component" value="Chromosome"/>
</dbReference>
<proteinExistence type="predicted"/>
<dbReference type="GeneID" id="14403790"/>
<organism evidence="2 3">
    <name type="scientific">Natronococcus occultus SP4</name>
    <dbReference type="NCBI Taxonomy" id="694430"/>
    <lineage>
        <taxon>Archaea</taxon>
        <taxon>Methanobacteriati</taxon>
        <taxon>Methanobacteriota</taxon>
        <taxon>Stenosarchaea group</taxon>
        <taxon>Halobacteria</taxon>
        <taxon>Halobacteriales</taxon>
        <taxon>Natrialbaceae</taxon>
        <taxon>Natronococcus</taxon>
    </lineage>
</organism>
<keyword evidence="3" id="KW-1185">Reference proteome</keyword>
<dbReference type="PANTHER" id="PTHR37460">
    <property type="entry name" value="ENDONUCLEASE III"/>
    <property type="match status" value="1"/>
</dbReference>
<evidence type="ECO:0000256" key="1">
    <source>
        <dbReference type="SAM" id="MobiDB-lite"/>
    </source>
</evidence>
<dbReference type="STRING" id="694430.Natoc_2106"/>
<dbReference type="eggNOG" id="arCOG00463">
    <property type="taxonomic scope" value="Archaea"/>
</dbReference>
<evidence type="ECO:0008006" key="4">
    <source>
        <dbReference type="Google" id="ProtNLM"/>
    </source>
</evidence>
<reference evidence="2 3" key="1">
    <citation type="submission" date="2012-11" db="EMBL/GenBank/DDBJ databases">
        <title>FINISHED of Natronococcus occultus SP4, DSM 3396.</title>
        <authorList>
            <consortium name="DOE Joint Genome Institute"/>
            <person name="Eisen J."/>
            <person name="Huntemann M."/>
            <person name="Wei C.-L."/>
            <person name="Han J."/>
            <person name="Detter J.C."/>
            <person name="Han C."/>
            <person name="Tapia R."/>
            <person name="Chen A."/>
            <person name="Kyrpides N."/>
            <person name="Mavromatis K."/>
            <person name="Markowitz V."/>
            <person name="Szeto E."/>
            <person name="Ivanova N."/>
            <person name="Mikhailova N."/>
            <person name="Ovchinnikova G."/>
            <person name="Pagani I."/>
            <person name="Pati A."/>
            <person name="Goodwin L."/>
            <person name="Nordberg H.P."/>
            <person name="Cantor M.N."/>
            <person name="Hua S.X."/>
            <person name="Woyke T."/>
            <person name="Eisen J."/>
            <person name="Klenk H.-P."/>
            <person name="Klenk H.-P."/>
        </authorList>
    </citation>
    <scope>NUCLEOTIDE SEQUENCE [LARGE SCALE GENOMIC DNA]</scope>
    <source>
        <strain evidence="2 3">SP4</strain>
    </source>
</reference>
<dbReference type="EMBL" id="CP003929">
    <property type="protein sequence ID" value="AGB37892.1"/>
    <property type="molecule type" value="Genomic_DNA"/>
</dbReference>
<name>L0JXY9_9EURY</name>
<accession>L0JXY9</accession>
<dbReference type="InterPro" id="IPR002837">
    <property type="entry name" value="DUF123"/>
</dbReference>